<dbReference type="PANTHER" id="PTHR22028">
    <property type="entry name" value="SFI1 SPINDLE BODY DOMAIN-CONTAINING PROTEIN-RELATED"/>
    <property type="match status" value="1"/>
</dbReference>
<dbReference type="Ensembl" id="ENSDLAT00005080881.1">
    <property type="protein sequence ID" value="ENSDLAP00005075975.1"/>
    <property type="gene ID" value="ENSDLAG00005033487.1"/>
</dbReference>
<dbReference type="PANTHER" id="PTHR22028:SF4">
    <property type="entry name" value="PROTEIN SFI1 HOMOLOG"/>
    <property type="match status" value="1"/>
</dbReference>
<accession>A0A8P4G8F6</accession>
<dbReference type="OrthoDB" id="195843at2759"/>
<evidence type="ECO:0000256" key="1">
    <source>
        <dbReference type="SAM" id="MobiDB-lite"/>
    </source>
</evidence>
<dbReference type="AlphaFoldDB" id="A0A8P4G8F6"/>
<protein>
    <submittedName>
        <fullName evidence="2">SFI1 centrin binding protein</fullName>
    </submittedName>
</protein>
<dbReference type="GO" id="GO:0019902">
    <property type="term" value="F:phosphatase binding"/>
    <property type="evidence" value="ECO:0007669"/>
    <property type="project" value="TreeGrafter"/>
</dbReference>
<reference evidence="2" key="1">
    <citation type="submission" date="2025-08" db="UniProtKB">
        <authorList>
            <consortium name="Ensembl"/>
        </authorList>
    </citation>
    <scope>IDENTIFICATION</scope>
</reference>
<feature type="compositionally biased region" description="Basic and acidic residues" evidence="1">
    <location>
        <begin position="1"/>
        <end position="12"/>
    </location>
</feature>
<keyword evidence="3" id="KW-1185">Reference proteome</keyword>
<gene>
    <name evidence="2" type="primary">sfi1</name>
</gene>
<dbReference type="GeneID" id="127371447"/>
<evidence type="ECO:0000313" key="3">
    <source>
        <dbReference type="Proteomes" id="UP000694389"/>
    </source>
</evidence>
<name>A0A8P4G8F6_DICLA</name>
<reference evidence="2" key="2">
    <citation type="submission" date="2025-09" db="UniProtKB">
        <authorList>
            <consortium name="Ensembl"/>
        </authorList>
    </citation>
    <scope>IDENTIFICATION</scope>
</reference>
<dbReference type="OMA" id="RCENNEE"/>
<dbReference type="GeneTree" id="ENSGT00940000154110"/>
<dbReference type="RefSeq" id="XP_051270215.1">
    <property type="nucleotide sequence ID" value="XM_051414255.1"/>
</dbReference>
<dbReference type="InterPro" id="IPR052270">
    <property type="entry name" value="CACF_protein"/>
</dbReference>
<sequence>MQSNARKPDPVRPRPSVSSGGETKQIRRVHTRKVPYRVGYSWNKGGRLKELRIRHLARKFLKIWIQKTFGRILPHQAKSHYNSVVLRRAFEGWRDEWWVSRREWSLTMRAECHYRYYLYNLAFHSWRTFMSLQREKKSKVQKAQSFADRQRLRLFLDRWEVFTEMRRMKNRMLESALELNRLTTLHSAWSLWKSRLQQHQEFYTLEDQALKQRALTLQRRTWHLWKEIHTAACCQKEKESKATLHFIFRLKRKTLHRWKSYVSCFQTKKKSQAVAQRAYHLHLVMMCWSKWSHALHRKWSEEDRLQAAGHLAVQSTQRRALERWKAYVTLCREEDERNRIASQHHHHHLLRAGLQGLSCNIIWNKTHRLNNNMAVQHYHQTMSNKFWKLWQDRLEEAEDKSFQTLRDMAVTNYSTSLLSSCFHHWREKLAEQRHMQELEHRADIWFAEHTLPRCFVSWVAFTLQRRLHKQRQHKAEVYNQQRQYTWVFYTWWGQSEKHKEQMLSERMAILHEERCHLQGAWDRWRQRTEQQINEEEKETASDRLYLHRLLHKTMAQWKDNSTEIRDRRNREKQACHQGDLCCVRWAVEKWKKFIQMQRVKKSRMKEIQSYHEAKLLKHTFVAWKTHHLQMCQIYRHAEELYSQREQNFLRKVLSVWRENAVLLTEVRLMEQRAQDHFQHLLQLKVFCAWRETATHAVSQRHQQREAVSRAQRSINQVRLLWSFRQWRKKTRAARRERICMEKARRHHESKLLSKALKAWNEHHLQCQKNKVMKRQGLFLLRLKMYQTYFEEWRVKLQHRRREVKQTERALWHWSLTLQAKVLYGWRLWVTEQRRKQEHAARAAQVYRDQLLREGVTCILTYAAHMNDLTTSLTQHSQEQRSQHLQRVVKRCAMRWKHRALCKPQREQEVKGQPTKKSVTFSLSTPGLKSVSPSYSAEQVAEDGVLSKLLLSRTPRRQPRRCEELFESPLKMNTHKQSAVTGAEAPPHSQLSCRTVLPCLHPTKVPVTSTHQSPAICNVSPSKSHMSTMGSPQETQDVLLPPSAFMTTGTEDKLEKTSSSGSGDAPRLPPFKQYSTYPDVRLRASGEKTVKDAAADPTSALTKELLSIQLDMKTYQQDRKQLRASQKLKEVLQSWLQTSGKDEQMERSAVFQELKELEERIGRLSTELAKRKPTMLLHAERIQHLQTVLTDHSVFTTQQETVLTHSSSSFLLNL</sequence>
<dbReference type="CTD" id="9814"/>
<evidence type="ECO:0000313" key="2">
    <source>
        <dbReference type="Ensembl" id="ENSDLAP00005075975.1"/>
    </source>
</evidence>
<dbReference type="Proteomes" id="UP000694389">
    <property type="component" value="Unassembled WGS sequence"/>
</dbReference>
<feature type="region of interest" description="Disordered" evidence="1">
    <location>
        <begin position="1049"/>
        <end position="1072"/>
    </location>
</feature>
<proteinExistence type="predicted"/>
<feature type="region of interest" description="Disordered" evidence="1">
    <location>
        <begin position="1"/>
        <end position="26"/>
    </location>
</feature>
<organism evidence="2 3">
    <name type="scientific">Dicentrarchus labrax</name>
    <name type="common">European seabass</name>
    <name type="synonym">Morone labrax</name>
    <dbReference type="NCBI Taxonomy" id="13489"/>
    <lineage>
        <taxon>Eukaryota</taxon>
        <taxon>Metazoa</taxon>
        <taxon>Chordata</taxon>
        <taxon>Craniata</taxon>
        <taxon>Vertebrata</taxon>
        <taxon>Euteleostomi</taxon>
        <taxon>Actinopterygii</taxon>
        <taxon>Neopterygii</taxon>
        <taxon>Teleostei</taxon>
        <taxon>Neoteleostei</taxon>
        <taxon>Acanthomorphata</taxon>
        <taxon>Eupercaria</taxon>
        <taxon>Moronidae</taxon>
        <taxon>Dicentrarchus</taxon>
    </lineage>
</organism>